<reference evidence="2" key="2">
    <citation type="submission" date="2007-03" db="EMBL/GenBank/DDBJ databases">
        <authorList>
            <consortium name="The International Medicago Genome Annotation Group"/>
        </authorList>
    </citation>
    <scope>NUCLEOTIDE SEQUENCE</scope>
</reference>
<evidence type="ECO:0000256" key="1">
    <source>
        <dbReference type="SAM" id="MobiDB-lite"/>
    </source>
</evidence>
<proteinExistence type="predicted"/>
<dbReference type="EMBL" id="AC157507">
    <property type="protein sequence ID" value="ABN08610.1"/>
    <property type="molecule type" value="Genomic_DNA"/>
</dbReference>
<dbReference type="AlphaFoldDB" id="A2Q4R0"/>
<feature type="region of interest" description="Disordered" evidence="1">
    <location>
        <begin position="1"/>
        <end position="54"/>
    </location>
</feature>
<reference evidence="2" key="1">
    <citation type="submission" date="2005-03" db="EMBL/GenBank/DDBJ databases">
        <authorList>
            <person name="Town C.D."/>
        </authorList>
    </citation>
    <scope>NUCLEOTIDE SEQUENCE</scope>
</reference>
<accession>A2Q4R0</accession>
<organism evidence="2">
    <name type="scientific">Medicago truncatula</name>
    <name type="common">Barrel medic</name>
    <name type="synonym">Medicago tribuloides</name>
    <dbReference type="NCBI Taxonomy" id="3880"/>
    <lineage>
        <taxon>Eukaryota</taxon>
        <taxon>Viridiplantae</taxon>
        <taxon>Streptophyta</taxon>
        <taxon>Embryophyta</taxon>
        <taxon>Tracheophyta</taxon>
        <taxon>Spermatophyta</taxon>
        <taxon>Magnoliopsida</taxon>
        <taxon>eudicotyledons</taxon>
        <taxon>Gunneridae</taxon>
        <taxon>Pentapetalae</taxon>
        <taxon>rosids</taxon>
        <taxon>fabids</taxon>
        <taxon>Fabales</taxon>
        <taxon>Fabaceae</taxon>
        <taxon>Papilionoideae</taxon>
        <taxon>50 kb inversion clade</taxon>
        <taxon>NPAAA clade</taxon>
        <taxon>Hologalegina</taxon>
        <taxon>IRL clade</taxon>
        <taxon>Trifolieae</taxon>
        <taxon>Medicago</taxon>
    </lineage>
</organism>
<protein>
    <submittedName>
        <fullName evidence="2">Uncharacterized protein</fullName>
    </submittedName>
</protein>
<gene>
    <name evidence="2" type="ORF">MtrDRAFT_AC157507g21v2</name>
</gene>
<evidence type="ECO:0000313" key="2">
    <source>
        <dbReference type="EMBL" id="ABN08610.1"/>
    </source>
</evidence>
<name>A2Q4R0_MEDTR</name>
<sequence>MASVRGRGRDGGTTATTGLGLKSRSPDNYNDGEERGPTRGSNSDEAEKEEREREAAEMLIGRKMENVNVNYSIIK</sequence>